<evidence type="ECO:0000256" key="3">
    <source>
        <dbReference type="ARBA" id="ARBA00022449"/>
    </source>
</evidence>
<feature type="transmembrane region" description="Helical" evidence="9">
    <location>
        <begin position="93"/>
        <end position="114"/>
    </location>
</feature>
<feature type="transmembrane region" description="Helical" evidence="9">
    <location>
        <begin position="54"/>
        <end position="72"/>
    </location>
</feature>
<keyword evidence="12" id="KW-1185">Reference proteome</keyword>
<comment type="subcellular location">
    <subcellularLocation>
        <location evidence="1">Cell membrane</location>
        <topology evidence="1">Multi-pass membrane protein</topology>
    </subcellularLocation>
</comment>
<dbReference type="PANTHER" id="PTHR33451:SF3">
    <property type="entry name" value="MALATE-2H(+)_NA(+)-LACTATE ANTIPORTER"/>
    <property type="match status" value="1"/>
</dbReference>
<evidence type="ECO:0000256" key="9">
    <source>
        <dbReference type="SAM" id="Phobius"/>
    </source>
</evidence>
<evidence type="ECO:0000256" key="2">
    <source>
        <dbReference type="ARBA" id="ARBA00022448"/>
    </source>
</evidence>
<evidence type="ECO:0000256" key="6">
    <source>
        <dbReference type="ARBA" id="ARBA00022989"/>
    </source>
</evidence>
<keyword evidence="2" id="KW-0813">Transport</keyword>
<keyword evidence="6 9" id="KW-1133">Transmembrane helix</keyword>
<evidence type="ECO:0000256" key="4">
    <source>
        <dbReference type="ARBA" id="ARBA00022475"/>
    </source>
</evidence>
<dbReference type="NCBIfam" id="TIGR00931">
    <property type="entry name" value="antiport_nhaC"/>
    <property type="match status" value="1"/>
</dbReference>
<keyword evidence="7 9" id="KW-0472">Membrane</keyword>
<dbReference type="RefSeq" id="WP_406579485.1">
    <property type="nucleotide sequence ID" value="NZ_JBJHQH010000003.1"/>
</dbReference>
<feature type="transmembrane region" description="Helical" evidence="9">
    <location>
        <begin position="29"/>
        <end position="48"/>
    </location>
</feature>
<dbReference type="PANTHER" id="PTHR33451">
    <property type="entry name" value="MALATE-2H(+)/NA(+)-LACTATE ANTIPORTER"/>
    <property type="match status" value="1"/>
</dbReference>
<feature type="transmembrane region" description="Helical" evidence="9">
    <location>
        <begin position="327"/>
        <end position="347"/>
    </location>
</feature>
<feature type="transmembrane region" description="Helical" evidence="9">
    <location>
        <begin position="276"/>
        <end position="299"/>
    </location>
</feature>
<evidence type="ECO:0000256" key="5">
    <source>
        <dbReference type="ARBA" id="ARBA00022692"/>
    </source>
</evidence>
<keyword evidence="4" id="KW-1003">Cell membrane</keyword>
<comment type="similarity">
    <text evidence="8">Belongs to the NhaC Na(+)/H(+) (TC 2.A.35) antiporter family.</text>
</comment>
<feature type="transmembrane region" description="Helical" evidence="9">
    <location>
        <begin position="252"/>
        <end position="270"/>
    </location>
</feature>
<dbReference type="InterPro" id="IPR004770">
    <property type="entry name" value="Na/H_antiport_NhaC"/>
</dbReference>
<name>A0ABW8RDP7_9BACI</name>
<feature type="transmembrane region" description="Helical" evidence="9">
    <location>
        <begin position="126"/>
        <end position="147"/>
    </location>
</feature>
<feature type="transmembrane region" description="Helical" evidence="9">
    <location>
        <begin position="449"/>
        <end position="473"/>
    </location>
</feature>
<organism evidence="11 12">
    <name type="scientific">Bacillus salipaludis</name>
    <dbReference type="NCBI Taxonomy" id="2547811"/>
    <lineage>
        <taxon>Bacteria</taxon>
        <taxon>Bacillati</taxon>
        <taxon>Bacillota</taxon>
        <taxon>Bacilli</taxon>
        <taxon>Bacillales</taxon>
        <taxon>Bacillaceae</taxon>
        <taxon>Bacillus</taxon>
    </lineage>
</organism>
<evidence type="ECO:0000259" key="10">
    <source>
        <dbReference type="Pfam" id="PF03553"/>
    </source>
</evidence>
<evidence type="ECO:0000313" key="11">
    <source>
        <dbReference type="EMBL" id="MFK9090792.1"/>
    </source>
</evidence>
<keyword evidence="5 9" id="KW-0812">Transmembrane</keyword>
<gene>
    <name evidence="11" type="primary">nhaC</name>
    <name evidence="11" type="ORF">ACJEBI_04770</name>
</gene>
<dbReference type="Proteomes" id="UP001623041">
    <property type="component" value="Unassembled WGS sequence"/>
</dbReference>
<dbReference type="InterPro" id="IPR018461">
    <property type="entry name" value="Na/H_Antiport_NhaC-like_C"/>
</dbReference>
<feature type="transmembrane region" description="Helical" evidence="9">
    <location>
        <begin position="154"/>
        <end position="180"/>
    </location>
</feature>
<protein>
    <submittedName>
        <fullName evidence="11">Na+/H+ antiporter NhaC</fullName>
    </submittedName>
</protein>
<feature type="transmembrane region" description="Helical" evidence="9">
    <location>
        <begin position="209"/>
        <end position="231"/>
    </location>
</feature>
<dbReference type="InterPro" id="IPR052180">
    <property type="entry name" value="NhaC_Na-H+_Antiporter"/>
</dbReference>
<feature type="domain" description="Na+/H+ antiporter NhaC-like C-terminal" evidence="10">
    <location>
        <begin position="179"/>
        <end position="471"/>
    </location>
</feature>
<feature type="transmembrane region" description="Helical" evidence="9">
    <location>
        <begin position="367"/>
        <end position="396"/>
    </location>
</feature>
<reference evidence="11 12" key="1">
    <citation type="submission" date="2024-11" db="EMBL/GenBank/DDBJ databases">
        <authorList>
            <person name="Lucas J.A."/>
        </authorList>
    </citation>
    <scope>NUCLEOTIDE SEQUENCE [LARGE SCALE GENOMIC DNA]</scope>
    <source>
        <strain evidence="11 12">Z 5.4</strain>
    </source>
</reference>
<accession>A0ABW8RDP7</accession>
<sequence>MGNKPNSQGNATTAEWEEKSYKFPVSFNYAMFSVLLFFGLLLAGTLGFGASLELMFLLLWIVVSLLVMKLGYKYNEVQNMAWEMGKQSFEPNTIILVVGVMIATWMASGTIPYVMYWGLEIISPQYFLITALLLTSATSLATGTSWGTLGTVGLALMTVGNALGIPQAMTAGAIICGSFFGDKLSPLSDSTILAATVAGSKVMSHVKHMLWSTVPAYILTAIIFIFLGLKYGKEGSNLQQIQEITGAISKHFDLSWISLLPLLIVLVMLVKGIPSIVSLLMGVFSGLAVAVFTQGFGLAKMFDFMTNGFTVKSGSELVDTILSRGGLYSLMSSFLVVLLAMCVTGMLEQSGILGTLVEPLVKRTHGSVFKITLATMLIALITNMIGSSMLLTAIVAGSLMRNVFKNNNLAPENLSRNIEDVGTMGAPVIPWNSNAIYCSQMLAVSPYAYFPYVFLAFFVPLFDLIYGFTGFAIKKLKPEKLEDVEQATKAI</sequence>
<dbReference type="EMBL" id="JBJHQH010000003">
    <property type="protein sequence ID" value="MFK9090792.1"/>
    <property type="molecule type" value="Genomic_DNA"/>
</dbReference>
<evidence type="ECO:0000256" key="1">
    <source>
        <dbReference type="ARBA" id="ARBA00004651"/>
    </source>
</evidence>
<proteinExistence type="inferred from homology"/>
<dbReference type="Pfam" id="PF03553">
    <property type="entry name" value="Na_H_antiporter"/>
    <property type="match status" value="1"/>
</dbReference>
<keyword evidence="3" id="KW-0050">Antiport</keyword>
<evidence type="ECO:0000256" key="8">
    <source>
        <dbReference type="ARBA" id="ARBA00038435"/>
    </source>
</evidence>
<evidence type="ECO:0000313" key="12">
    <source>
        <dbReference type="Proteomes" id="UP001623041"/>
    </source>
</evidence>
<evidence type="ECO:0000256" key="7">
    <source>
        <dbReference type="ARBA" id="ARBA00023136"/>
    </source>
</evidence>
<comment type="caution">
    <text evidence="11">The sequence shown here is derived from an EMBL/GenBank/DDBJ whole genome shotgun (WGS) entry which is preliminary data.</text>
</comment>